<name>A0AAD3CYR9_9STRA</name>
<evidence type="ECO:0000256" key="1">
    <source>
        <dbReference type="SAM" id="MobiDB-lite"/>
    </source>
</evidence>
<organism evidence="2 3">
    <name type="scientific">Chaetoceros tenuissimus</name>
    <dbReference type="NCBI Taxonomy" id="426638"/>
    <lineage>
        <taxon>Eukaryota</taxon>
        <taxon>Sar</taxon>
        <taxon>Stramenopiles</taxon>
        <taxon>Ochrophyta</taxon>
        <taxon>Bacillariophyta</taxon>
        <taxon>Coscinodiscophyceae</taxon>
        <taxon>Chaetocerotophycidae</taxon>
        <taxon>Chaetocerotales</taxon>
        <taxon>Chaetocerotaceae</taxon>
        <taxon>Chaetoceros</taxon>
    </lineage>
</organism>
<reference evidence="2 3" key="1">
    <citation type="journal article" date="2021" name="Sci. Rep.">
        <title>The genome of the diatom Chaetoceros tenuissimus carries an ancient integrated fragment of an extant virus.</title>
        <authorList>
            <person name="Hongo Y."/>
            <person name="Kimura K."/>
            <person name="Takaki Y."/>
            <person name="Yoshida Y."/>
            <person name="Baba S."/>
            <person name="Kobayashi G."/>
            <person name="Nagasaki K."/>
            <person name="Hano T."/>
            <person name="Tomaru Y."/>
        </authorList>
    </citation>
    <scope>NUCLEOTIDE SEQUENCE [LARGE SCALE GENOMIC DNA]</scope>
    <source>
        <strain evidence="2 3">NIES-3715</strain>
    </source>
</reference>
<dbReference type="EMBL" id="BLLK01000047">
    <property type="protein sequence ID" value="GFH54641.1"/>
    <property type="molecule type" value="Genomic_DNA"/>
</dbReference>
<evidence type="ECO:0000313" key="3">
    <source>
        <dbReference type="Proteomes" id="UP001054902"/>
    </source>
</evidence>
<comment type="caution">
    <text evidence="2">The sequence shown here is derived from an EMBL/GenBank/DDBJ whole genome shotgun (WGS) entry which is preliminary data.</text>
</comment>
<feature type="compositionally biased region" description="Basic and acidic residues" evidence="1">
    <location>
        <begin position="822"/>
        <end position="834"/>
    </location>
</feature>
<dbReference type="AlphaFoldDB" id="A0AAD3CYR9"/>
<feature type="region of interest" description="Disordered" evidence="1">
    <location>
        <begin position="385"/>
        <end position="458"/>
    </location>
</feature>
<protein>
    <submittedName>
        <fullName evidence="2">Uncharacterized protein</fullName>
    </submittedName>
</protein>
<dbReference type="Proteomes" id="UP001054902">
    <property type="component" value="Unassembled WGS sequence"/>
</dbReference>
<evidence type="ECO:0000313" key="2">
    <source>
        <dbReference type="EMBL" id="GFH54641.1"/>
    </source>
</evidence>
<sequence>MSSKAHIFKADLATLQGEVEDDPSKAKGLAKHVAGITPSVVGTLTDSKPLLQPHVASFYQETESLFPVGLTSRSGGCVVVTKAKDGKGHSLHFMTTIAVVYPDSNADSKKAHALMGLSDANSLTRGREPLTFDELQENTYFSTVKYPNAINRFRLTNIPAVRQFEAALNKEHKDSFRMSKTVLPAKVRSDPDDFLLKEANATLGSGTFFPAALPVYFPLLAGGDFAFLSEIPLPTSISDGNFSDQKRAWKSFTDTLVEAGCPKDSPLLEDSFFQLWVKAVVASPSIFEGTMSTCPFQGMATRAEQNAAIQTMFKVIVDNIWSHDLEGKEDDANALFGVIHMQESPFTDDDWSDEYEVMGTIYTIEKQWWLDHYRQLPKPTLLEHQPDVTMVSPDRVSSKNKKAASSSSKRSPRALISKIAPNQNPQTSKSPASASKNDKSDDESDDGDLGTTPTPEKIKSLFSEDFERKLSALYGCSLRLGDNHDTHIHRADLANAWEAFDTHTQETVPILDKRFMLPGKLTDRWRRRGPDSLNVHAQFLGMNLNSYVKQAVPDKSRLFSDEAFGLFLKGKWSFSSLLGSQKFTGYTPLMSLLLLPYCDMEVHDKVAHPLMPADGFKNFVDIMVFLEAVRVTLRNLFAYEHNKKMMPLLLYCFDTLMDKLKNSKLGQFWDFPHIDKCMISFQIMRMVHDLFADAAFLGEVTEPHRYEIIHRGRVSCLEHQQPMIPSVYHTGDTTVDLYKSVDEFNQRMATLFADFEKSLEDKDYGREVVHQPVKHFIFKSTQTGSKRKQQQVDDSITKKAKMTAAIAGRAVIRLKPGVNKEEVEGRFGPKKSEPKGNPLAPRGGKGRGKYTKLTLCVRYLLGHDCDWDGIPGCGYHLAVTRDSIKGEAQDYEGFRSWCKEFCHLVEPTPVALANPILFPKGRL</sequence>
<proteinExistence type="predicted"/>
<gene>
    <name evidence="2" type="ORF">CTEN210_11117</name>
</gene>
<keyword evidence="3" id="KW-1185">Reference proteome</keyword>
<accession>A0AAD3CYR9</accession>
<feature type="region of interest" description="Disordered" evidence="1">
    <location>
        <begin position="822"/>
        <end position="845"/>
    </location>
</feature>